<name>A0AAW9WQF7_9FIRM</name>
<dbReference type="EMBL" id="WNME01000032">
    <property type="protein sequence ID" value="MUB66744.1"/>
    <property type="molecule type" value="Genomic_DNA"/>
</dbReference>
<evidence type="ECO:0000313" key="1">
    <source>
        <dbReference type="EMBL" id="MUB66744.1"/>
    </source>
</evidence>
<protein>
    <recommendedName>
        <fullName evidence="3">Creatinase N-terminal domain-containing protein</fullName>
    </recommendedName>
</protein>
<dbReference type="RefSeq" id="WP_055652194.1">
    <property type="nucleotide sequence ID" value="NZ_CZAZ01000049.1"/>
</dbReference>
<proteinExistence type="predicted"/>
<comment type="caution">
    <text evidence="1">The sequence shown here is derived from an EMBL/GenBank/DDBJ whole genome shotgun (WGS) entry which is preliminary data.</text>
</comment>
<evidence type="ECO:0000313" key="2">
    <source>
        <dbReference type="Proteomes" id="UP000434223"/>
    </source>
</evidence>
<evidence type="ECO:0008006" key="3">
    <source>
        <dbReference type="Google" id="ProtNLM"/>
    </source>
</evidence>
<organism evidence="1 2">
    <name type="scientific">Hungatella hathewayi</name>
    <dbReference type="NCBI Taxonomy" id="154046"/>
    <lineage>
        <taxon>Bacteria</taxon>
        <taxon>Bacillati</taxon>
        <taxon>Bacillota</taxon>
        <taxon>Clostridia</taxon>
        <taxon>Lachnospirales</taxon>
        <taxon>Lachnospiraceae</taxon>
        <taxon>Hungatella</taxon>
    </lineage>
</organism>
<dbReference type="Proteomes" id="UP000434223">
    <property type="component" value="Unassembled WGS sequence"/>
</dbReference>
<accession>A0AAW9WQF7</accession>
<gene>
    <name evidence="1" type="ORF">GNE07_27400</name>
</gene>
<dbReference type="AlphaFoldDB" id="A0AAW9WQF7"/>
<sequence>MKRGYMDWNKELLPAGVLENRRRVLMETAVKAGADAVVIYGDVYSADELSFYVNYAPYWCNSAAVITADEFYMVTGHNNRVNPWISTLTGLKEENLLAAGFKVPVKIAESLKDKFPLGGTIGIIGKYVMAEVIKELKNHGFHPVMLDSLVSGLLKNTDEAYKKTAAKAAAILKHAFIQGEAAYDRGGNSKTVAAEIEYDARKNGAMDIVLYAAYDGQEFGLPVMKEDVGGHWTLYGLMQYLGVWVSLAQPFGINYKQAEALLDRAAGWLIPGAETAGNMEGYEISVKRVTADAISNLNEEVKELCENQIVAVSAYCKSDGIYCEKMYCVTGKGAIAL</sequence>
<reference evidence="1 2" key="1">
    <citation type="submission" date="2019-09" db="EMBL/GenBank/DDBJ databases">
        <title>Draft genome sequencing of Hungatella hathewayi 123Y-2.</title>
        <authorList>
            <person name="Lv Q."/>
            <person name="Li S."/>
        </authorList>
    </citation>
    <scope>NUCLEOTIDE SEQUENCE [LARGE SCALE GENOMIC DNA]</scope>
    <source>
        <strain evidence="1 2">123Y-2</strain>
    </source>
</reference>